<dbReference type="Proteomes" id="UP001374535">
    <property type="component" value="Chromosome 1"/>
</dbReference>
<keyword evidence="2" id="KW-0812">Transmembrane</keyword>
<feature type="transmembrane region" description="Helical" evidence="2">
    <location>
        <begin position="95"/>
        <end position="117"/>
    </location>
</feature>
<proteinExistence type="predicted"/>
<protein>
    <submittedName>
        <fullName evidence="3">Uncharacterized protein</fullName>
    </submittedName>
</protein>
<evidence type="ECO:0000313" key="4">
    <source>
        <dbReference type="Proteomes" id="UP001374535"/>
    </source>
</evidence>
<evidence type="ECO:0000313" key="3">
    <source>
        <dbReference type="EMBL" id="WVZ21830.1"/>
    </source>
</evidence>
<sequence length="123" mass="13583">MVCFVSDSGLGAPTGFGGSVQHSSSNRRDHDDGGSPKRNLSLDGLPHFEKNFYIESPAVRAMTDAEVNEYRQQREITVEGRDIPKPVKTFQDAGFPGISASFLFFISISSVLLSTFFRLKYTT</sequence>
<feature type="region of interest" description="Disordered" evidence="1">
    <location>
        <begin position="15"/>
        <end position="43"/>
    </location>
</feature>
<feature type="compositionally biased region" description="Basic and acidic residues" evidence="1">
    <location>
        <begin position="26"/>
        <end position="35"/>
    </location>
</feature>
<keyword evidence="2" id="KW-0472">Membrane</keyword>
<keyword evidence="4" id="KW-1185">Reference proteome</keyword>
<name>A0AAQ3P5H2_VIGMU</name>
<evidence type="ECO:0000256" key="2">
    <source>
        <dbReference type="SAM" id="Phobius"/>
    </source>
</evidence>
<dbReference type="AlphaFoldDB" id="A0AAQ3P5H2"/>
<evidence type="ECO:0000256" key="1">
    <source>
        <dbReference type="SAM" id="MobiDB-lite"/>
    </source>
</evidence>
<dbReference type="EMBL" id="CP144700">
    <property type="protein sequence ID" value="WVZ21830.1"/>
    <property type="molecule type" value="Genomic_DNA"/>
</dbReference>
<keyword evidence="2" id="KW-1133">Transmembrane helix</keyword>
<accession>A0AAQ3P5H2</accession>
<reference evidence="3 4" key="1">
    <citation type="journal article" date="2023" name="Life. Sci Alliance">
        <title>Evolutionary insights into 3D genome organization and epigenetic landscape of Vigna mungo.</title>
        <authorList>
            <person name="Junaid A."/>
            <person name="Singh B."/>
            <person name="Bhatia S."/>
        </authorList>
    </citation>
    <scope>NUCLEOTIDE SEQUENCE [LARGE SCALE GENOMIC DNA]</scope>
    <source>
        <strain evidence="3">Urdbean</strain>
    </source>
</reference>
<gene>
    <name evidence="3" type="ORF">V8G54_000374</name>
</gene>
<organism evidence="3 4">
    <name type="scientific">Vigna mungo</name>
    <name type="common">Black gram</name>
    <name type="synonym">Phaseolus mungo</name>
    <dbReference type="NCBI Taxonomy" id="3915"/>
    <lineage>
        <taxon>Eukaryota</taxon>
        <taxon>Viridiplantae</taxon>
        <taxon>Streptophyta</taxon>
        <taxon>Embryophyta</taxon>
        <taxon>Tracheophyta</taxon>
        <taxon>Spermatophyta</taxon>
        <taxon>Magnoliopsida</taxon>
        <taxon>eudicotyledons</taxon>
        <taxon>Gunneridae</taxon>
        <taxon>Pentapetalae</taxon>
        <taxon>rosids</taxon>
        <taxon>fabids</taxon>
        <taxon>Fabales</taxon>
        <taxon>Fabaceae</taxon>
        <taxon>Papilionoideae</taxon>
        <taxon>50 kb inversion clade</taxon>
        <taxon>NPAAA clade</taxon>
        <taxon>indigoferoid/millettioid clade</taxon>
        <taxon>Phaseoleae</taxon>
        <taxon>Vigna</taxon>
    </lineage>
</organism>